<dbReference type="AlphaFoldDB" id="A0A1I5ZAM3"/>
<keyword evidence="2" id="KW-1185">Reference proteome</keyword>
<dbReference type="EMBL" id="FOXU01000004">
    <property type="protein sequence ID" value="SFQ53514.1"/>
    <property type="molecule type" value="Genomic_DNA"/>
</dbReference>
<evidence type="ECO:0000313" key="2">
    <source>
        <dbReference type="Proteomes" id="UP000198734"/>
    </source>
</evidence>
<dbReference type="Pfam" id="PF14070">
    <property type="entry name" value="YjfB_motility"/>
    <property type="match status" value="1"/>
</dbReference>
<dbReference type="Proteomes" id="UP000198734">
    <property type="component" value="Unassembled WGS sequence"/>
</dbReference>
<reference evidence="2" key="1">
    <citation type="submission" date="2016-10" db="EMBL/GenBank/DDBJ databases">
        <authorList>
            <person name="Varghese N."/>
            <person name="Submissions S."/>
        </authorList>
    </citation>
    <scope>NUCLEOTIDE SEQUENCE [LARGE SCALE GENOMIC DNA]</scope>
    <source>
        <strain evidence="2">DSM 11706</strain>
    </source>
</reference>
<protein>
    <submittedName>
        <fullName evidence="1">Putative motility protein</fullName>
    </submittedName>
</protein>
<evidence type="ECO:0000313" key="1">
    <source>
        <dbReference type="EMBL" id="SFQ53514.1"/>
    </source>
</evidence>
<accession>A0A1I5ZAM3</accession>
<organism evidence="1 2">
    <name type="scientific">Psychrobacillus psychrotolerans</name>
    <dbReference type="NCBI Taxonomy" id="126156"/>
    <lineage>
        <taxon>Bacteria</taxon>
        <taxon>Bacillati</taxon>
        <taxon>Bacillota</taxon>
        <taxon>Bacilli</taxon>
        <taxon>Bacillales</taxon>
        <taxon>Bacillaceae</taxon>
        <taxon>Psychrobacillus</taxon>
    </lineage>
</organism>
<gene>
    <name evidence="1" type="ORF">SAMN05421670_2570</name>
</gene>
<name>A0A1I5ZAM3_9BACI</name>
<proteinExistence type="predicted"/>
<sequence length="85" mass="9429">MQQASMSVMKQAMGSAEKQGNALQNLMTTTDVSAIQQAAQPHLGGNIDLKLIEVFSSSLDERLLFIFLEQNGRRRLCSESPPTRY</sequence>
<dbReference type="InterPro" id="IPR025906">
    <property type="entry name" value="YjfB_motility"/>
</dbReference>